<dbReference type="PANTHER" id="PTHR37293:SF5">
    <property type="entry name" value="DNA REPLICATION PROTEIN"/>
    <property type="match status" value="1"/>
</dbReference>
<dbReference type="SUPFAM" id="SSF158499">
    <property type="entry name" value="DnaD domain-like"/>
    <property type="match status" value="2"/>
</dbReference>
<dbReference type="PANTHER" id="PTHR37293">
    <property type="entry name" value="PHAGE REPLICATION PROTEIN-RELATED"/>
    <property type="match status" value="1"/>
</dbReference>
<dbReference type="Gene3D" id="1.10.10.630">
    <property type="entry name" value="DnaD domain-like"/>
    <property type="match status" value="2"/>
</dbReference>
<comment type="similarity">
    <text evidence="1">Belongs to the DnaB/DnaD family.</text>
</comment>
<dbReference type="GeneID" id="84801467"/>
<dbReference type="Pfam" id="PF07261">
    <property type="entry name" value="DnaB_2"/>
    <property type="match status" value="2"/>
</dbReference>
<reference evidence="4 5" key="1">
    <citation type="submission" date="2010-08" db="EMBL/GenBank/DDBJ databases">
        <authorList>
            <person name="Harkins D.M."/>
            <person name="Madupu R."/>
            <person name="Durkin A.S."/>
            <person name="Torralba M."/>
            <person name="Methe B."/>
            <person name="Sutton G.G."/>
            <person name="Nelson K.E."/>
        </authorList>
    </citation>
    <scope>NUCLEOTIDE SEQUENCE [LARGE SCALE GENOMIC DNA]</scope>
    <source>
        <strain evidence="4 5">DSM 17678</strain>
    </source>
</reference>
<evidence type="ECO:0000313" key="4">
    <source>
        <dbReference type="EMBL" id="EFM63938.1"/>
    </source>
</evidence>
<dbReference type="NCBIfam" id="TIGR01446">
    <property type="entry name" value="DnaD_dom"/>
    <property type="match status" value="2"/>
</dbReference>
<dbReference type="Proteomes" id="UP000003244">
    <property type="component" value="Unassembled WGS sequence"/>
</dbReference>
<dbReference type="eggNOG" id="COG3935">
    <property type="taxonomic scope" value="Bacteria"/>
</dbReference>
<feature type="compositionally biased region" description="Basic residues" evidence="2">
    <location>
        <begin position="301"/>
        <end position="313"/>
    </location>
</feature>
<dbReference type="InterPro" id="IPR053162">
    <property type="entry name" value="DnaD"/>
</dbReference>
<feature type="region of interest" description="Disordered" evidence="2">
    <location>
        <begin position="299"/>
        <end position="318"/>
    </location>
</feature>
<comment type="caution">
    <text evidence="4">The sequence shown here is derived from an EMBL/GenBank/DDBJ whole genome shotgun (WGS) entry which is preliminary data.</text>
</comment>
<dbReference type="InterPro" id="IPR034829">
    <property type="entry name" value="DnaD-like_sf"/>
</dbReference>
<accession>E0E586</accession>
<feature type="domain" description="DnaB/C C-terminal" evidence="3">
    <location>
        <begin position="136"/>
        <end position="206"/>
    </location>
</feature>
<organism evidence="4 5">
    <name type="scientific">Peptostreptococcus stomatis DSM 17678</name>
    <dbReference type="NCBI Taxonomy" id="596315"/>
    <lineage>
        <taxon>Bacteria</taxon>
        <taxon>Bacillati</taxon>
        <taxon>Bacillota</taxon>
        <taxon>Clostridia</taxon>
        <taxon>Peptostreptococcales</taxon>
        <taxon>Peptostreptococcaceae</taxon>
        <taxon>Peptostreptococcus</taxon>
    </lineage>
</organism>
<dbReference type="PIRSF" id="PIRSF033722">
    <property type="entry name" value="DnaD_CA_C3587_prd"/>
    <property type="match status" value="1"/>
</dbReference>
<proteinExistence type="inferred from homology"/>
<dbReference type="EMBL" id="ADGQ01000073">
    <property type="protein sequence ID" value="EFM63938.1"/>
    <property type="molecule type" value="Genomic_DNA"/>
</dbReference>
<name>E0E586_9FIRM</name>
<evidence type="ECO:0000256" key="1">
    <source>
        <dbReference type="ARBA" id="ARBA00093462"/>
    </source>
</evidence>
<evidence type="ECO:0000256" key="2">
    <source>
        <dbReference type="SAM" id="MobiDB-lite"/>
    </source>
</evidence>
<evidence type="ECO:0000259" key="3">
    <source>
        <dbReference type="Pfam" id="PF07261"/>
    </source>
</evidence>
<dbReference type="OrthoDB" id="1652900at2"/>
<dbReference type="InterPro" id="IPR017019">
    <property type="entry name" value="DNA_replication_prd_bac"/>
</dbReference>
<sequence>MFFKTIEDETYSDISIPSIFFDMFMPIASGDQVKIYLLAYREAYFNNGLNRGDLTNEVIASTLGISEQEVVEAWGFWENMGAVKIHSIDGKMPIEFLDIKADHIRTLIRDKKDGHQDSLDSTVNEVSSIEYVSMYNRIEDLAGRILTPNEKIDLLDASKKYNMSPQLVVEAFERSIADHGKIKSVNYIIGILRSWFDQSITNLEDLSFQDNLRRERLENYKAVFKALGFNRTATAGEKEAIDRWFYDYKMPLDLVLRACHKSINTSNPNIKYFDSIIRSWHSKGISTIEDLERDEEEFAKSKKNKTRHSKKPGTKAGTLTKFHNFTQNISDKYSDDEINKLVREINKNR</sequence>
<gene>
    <name evidence="4" type="ORF">HMPREF0634_1206</name>
</gene>
<evidence type="ECO:0000313" key="5">
    <source>
        <dbReference type="Proteomes" id="UP000003244"/>
    </source>
</evidence>
<dbReference type="AlphaFoldDB" id="E0E586"/>
<dbReference type="InterPro" id="IPR006343">
    <property type="entry name" value="DnaB/C_C"/>
</dbReference>
<feature type="domain" description="DnaB/C C-terminal" evidence="3">
    <location>
        <begin position="227"/>
        <end position="294"/>
    </location>
</feature>
<dbReference type="STRING" id="596315.HMPREF0634_1206"/>
<protein>
    <submittedName>
        <fullName evidence="4">DnaD domain protein</fullName>
    </submittedName>
</protein>
<dbReference type="RefSeq" id="WP_007791271.1">
    <property type="nucleotide sequence ID" value="NZ_ADGQ01000073.1"/>
</dbReference>
<keyword evidence="5" id="KW-1185">Reference proteome</keyword>